<protein>
    <recommendedName>
        <fullName evidence="8">Ion transporter</fullName>
    </recommendedName>
</protein>
<comment type="subcellular location">
    <subcellularLocation>
        <location evidence="1">Membrane</location>
        <topology evidence="1">Multi-pass membrane protein</topology>
    </subcellularLocation>
</comment>
<dbReference type="GO" id="GO:0016020">
    <property type="term" value="C:membrane"/>
    <property type="evidence" value="ECO:0007669"/>
    <property type="project" value="UniProtKB-SubCell"/>
</dbReference>
<feature type="transmembrane region" description="Helical" evidence="5">
    <location>
        <begin position="99"/>
        <end position="122"/>
    </location>
</feature>
<keyword evidence="2 5" id="KW-0812">Transmembrane</keyword>
<evidence type="ECO:0000313" key="7">
    <source>
        <dbReference type="Proteomes" id="UP000235116"/>
    </source>
</evidence>
<name>A0A2K9LEZ4_9GAMM</name>
<feature type="transmembrane region" description="Helical" evidence="5">
    <location>
        <begin position="14"/>
        <end position="36"/>
    </location>
</feature>
<evidence type="ECO:0000256" key="1">
    <source>
        <dbReference type="ARBA" id="ARBA00004141"/>
    </source>
</evidence>
<evidence type="ECO:0000256" key="5">
    <source>
        <dbReference type="SAM" id="Phobius"/>
    </source>
</evidence>
<sequence length="334" mass="38355">MKVNIQNLKKSHQLTLFAVDVLMLSLISINLIFIIFDSLYASEVMRNGLTWLLPGLSQFYGEHIHPDFVSYDLIFVAIFIAEFLVRWAVAIYQKTYHRWFFYPFIHWYDVIGCIPVGSFRWLRLLRIFSILYRLQKFGVIDLRNSAPGRFFAKYYNVVVEEVSDRVVVNVLDGVQDEVKQGSPVIEKILVQVLIPHKALIANWLTVKINEICDDVYVPNQDTLKRYIRDSLAESIQKDTKISALESIPVVGPRLVEVIDQTVSDVVFDVVDGLMLDLGKQETDHIVRELLDGVIHKLLQPSDEFNDASKALLMDALDIIKSEVQVQRWRGAAAT</sequence>
<dbReference type="OrthoDB" id="974877at2"/>
<evidence type="ECO:0000313" key="6">
    <source>
        <dbReference type="EMBL" id="AUM10946.1"/>
    </source>
</evidence>
<dbReference type="Gene3D" id="1.20.120.350">
    <property type="entry name" value="Voltage-gated potassium channels. Chain C"/>
    <property type="match status" value="1"/>
</dbReference>
<evidence type="ECO:0000256" key="3">
    <source>
        <dbReference type="ARBA" id="ARBA00022989"/>
    </source>
</evidence>
<proteinExistence type="predicted"/>
<organism evidence="6 7">
    <name type="scientific">Ketobacter alkanivorans</name>
    <dbReference type="NCBI Taxonomy" id="1917421"/>
    <lineage>
        <taxon>Bacteria</taxon>
        <taxon>Pseudomonadati</taxon>
        <taxon>Pseudomonadota</taxon>
        <taxon>Gammaproteobacteria</taxon>
        <taxon>Pseudomonadales</taxon>
        <taxon>Ketobacteraceae</taxon>
        <taxon>Ketobacter</taxon>
    </lineage>
</organism>
<evidence type="ECO:0000256" key="2">
    <source>
        <dbReference type="ARBA" id="ARBA00022692"/>
    </source>
</evidence>
<dbReference type="Proteomes" id="UP000235116">
    <property type="component" value="Chromosome"/>
</dbReference>
<evidence type="ECO:0008006" key="8">
    <source>
        <dbReference type="Google" id="ProtNLM"/>
    </source>
</evidence>
<dbReference type="InterPro" id="IPR027359">
    <property type="entry name" value="Volt_channel_dom_sf"/>
</dbReference>
<dbReference type="SUPFAM" id="SSF81324">
    <property type="entry name" value="Voltage-gated potassium channels"/>
    <property type="match status" value="1"/>
</dbReference>
<feature type="transmembrane region" description="Helical" evidence="5">
    <location>
        <begin position="73"/>
        <end position="92"/>
    </location>
</feature>
<keyword evidence="7" id="KW-1185">Reference proteome</keyword>
<gene>
    <name evidence="6" type="ORF">Kalk_00155</name>
</gene>
<dbReference type="EMBL" id="CP022684">
    <property type="protein sequence ID" value="AUM10946.1"/>
    <property type="molecule type" value="Genomic_DNA"/>
</dbReference>
<evidence type="ECO:0000256" key="4">
    <source>
        <dbReference type="ARBA" id="ARBA00023136"/>
    </source>
</evidence>
<keyword evidence="3 5" id="KW-1133">Transmembrane helix</keyword>
<reference evidence="7" key="1">
    <citation type="submission" date="2017-08" db="EMBL/GenBank/DDBJ databases">
        <title>Direct submision.</title>
        <authorList>
            <person name="Kim S.-J."/>
            <person name="Rhee S.-K."/>
        </authorList>
    </citation>
    <scope>NUCLEOTIDE SEQUENCE [LARGE SCALE GENOMIC DNA]</scope>
    <source>
        <strain evidence="7">GI5</strain>
    </source>
</reference>
<keyword evidence="4 5" id="KW-0472">Membrane</keyword>
<dbReference type="RefSeq" id="WP_101892292.1">
    <property type="nucleotide sequence ID" value="NZ_CP022684.1"/>
</dbReference>
<dbReference type="AlphaFoldDB" id="A0A2K9LEZ4"/>
<accession>A0A2K9LEZ4</accession>
<dbReference type="KEGG" id="kak:Kalk_00155"/>